<name>A0ABW6YZQ6_9ACTN</name>
<evidence type="ECO:0000313" key="1">
    <source>
        <dbReference type="EMBL" id="MFF9884367.1"/>
    </source>
</evidence>
<dbReference type="EMBL" id="JBICBM010000010">
    <property type="protein sequence ID" value="MFF9884367.1"/>
    <property type="molecule type" value="Genomic_DNA"/>
</dbReference>
<sequence length="75" mass="8120">MGTRDRQGEDEACGSASMLPTRKLGCGLEVLHGRHRAVIRTRPVNETHVELGGRCAIDQPAAHVRDAVAALYADR</sequence>
<evidence type="ECO:0000313" key="2">
    <source>
        <dbReference type="Proteomes" id="UP001603418"/>
    </source>
</evidence>
<dbReference type="RefSeq" id="WP_167513188.1">
    <property type="nucleotide sequence ID" value="NZ_JBICBM010000010.1"/>
</dbReference>
<keyword evidence="2" id="KW-1185">Reference proteome</keyword>
<evidence type="ECO:0008006" key="3">
    <source>
        <dbReference type="Google" id="ProtNLM"/>
    </source>
</evidence>
<organism evidence="1 2">
    <name type="scientific">Streptomyces eurythermus</name>
    <dbReference type="NCBI Taxonomy" id="42237"/>
    <lineage>
        <taxon>Bacteria</taxon>
        <taxon>Bacillati</taxon>
        <taxon>Actinomycetota</taxon>
        <taxon>Actinomycetes</taxon>
        <taxon>Kitasatosporales</taxon>
        <taxon>Streptomycetaceae</taxon>
        <taxon>Streptomyces</taxon>
    </lineage>
</organism>
<accession>A0ABW6YZQ6</accession>
<proteinExistence type="predicted"/>
<protein>
    <recommendedName>
        <fullName evidence="3">Transposase</fullName>
    </recommendedName>
</protein>
<dbReference type="Proteomes" id="UP001603418">
    <property type="component" value="Unassembled WGS sequence"/>
</dbReference>
<comment type="caution">
    <text evidence="1">The sequence shown here is derived from an EMBL/GenBank/DDBJ whole genome shotgun (WGS) entry which is preliminary data.</text>
</comment>
<gene>
    <name evidence="1" type="ORF">ACF1HC_22630</name>
</gene>
<reference evidence="1 2" key="1">
    <citation type="submission" date="2024-10" db="EMBL/GenBank/DDBJ databases">
        <title>The Natural Products Discovery Center: Release of the First 8490 Sequenced Strains for Exploring Actinobacteria Biosynthetic Diversity.</title>
        <authorList>
            <person name="Kalkreuter E."/>
            <person name="Kautsar S.A."/>
            <person name="Yang D."/>
            <person name="Bader C.D."/>
            <person name="Teijaro C.N."/>
            <person name="Fluegel L."/>
            <person name="Davis C.M."/>
            <person name="Simpson J.R."/>
            <person name="Lauterbach L."/>
            <person name="Steele A.D."/>
            <person name="Gui C."/>
            <person name="Meng S."/>
            <person name="Li G."/>
            <person name="Viehrig K."/>
            <person name="Ye F."/>
            <person name="Su P."/>
            <person name="Kiefer A.F."/>
            <person name="Nichols A."/>
            <person name="Cepeda A.J."/>
            <person name="Yan W."/>
            <person name="Fan B."/>
            <person name="Jiang Y."/>
            <person name="Adhikari A."/>
            <person name="Zheng C.-J."/>
            <person name="Schuster L."/>
            <person name="Cowan T.M."/>
            <person name="Smanski M.J."/>
            <person name="Chevrette M.G."/>
            <person name="De Carvalho L.P.S."/>
            <person name="Shen B."/>
        </authorList>
    </citation>
    <scope>NUCLEOTIDE SEQUENCE [LARGE SCALE GENOMIC DNA]</scope>
    <source>
        <strain evidence="1 2">NPDC013366</strain>
    </source>
</reference>